<name>A0A554SDD3_9ACTN</name>
<protein>
    <submittedName>
        <fullName evidence="1">Uncharacterized protein</fullName>
    </submittedName>
</protein>
<proteinExistence type="predicted"/>
<gene>
    <name evidence="1" type="ORF">FNM00_07410</name>
</gene>
<dbReference type="EMBL" id="VLNT01000004">
    <property type="protein sequence ID" value="TSD64359.1"/>
    <property type="molecule type" value="Genomic_DNA"/>
</dbReference>
<accession>A0A554SDD3</accession>
<evidence type="ECO:0000313" key="2">
    <source>
        <dbReference type="Proteomes" id="UP000316988"/>
    </source>
</evidence>
<sequence length="220" mass="23654">MSVHRTADLLSTHTRAQIRHALAAGRWQRPARGVVVTHNGALSVSDQEEIALAVTPGRAALAGASALARDGLALADPRSVQIVLPGGARRPELDGVEYHWSTELTDADVHPLRAPRRTRVARSACDAAAWAASDRSARLYVIAPVQQGLINAAGLYDALTRRGPCRRHGLILESIHDAAGGIASLPEADFDELRARTGLPRPDRQVVRKGPDGRYYLDAH</sequence>
<reference evidence="1 2" key="1">
    <citation type="submission" date="2019-07" db="EMBL/GenBank/DDBJ databases">
        <authorList>
            <person name="Zhao L.H."/>
        </authorList>
    </citation>
    <scope>NUCLEOTIDE SEQUENCE [LARGE SCALE GENOMIC DNA]</scope>
    <source>
        <strain evidence="1 2">Co35</strain>
    </source>
</reference>
<keyword evidence="2" id="KW-1185">Reference proteome</keyword>
<dbReference type="AlphaFoldDB" id="A0A554SDD3"/>
<comment type="caution">
    <text evidence="1">The sequence shown here is derived from an EMBL/GenBank/DDBJ whole genome shotgun (WGS) entry which is preliminary data.</text>
</comment>
<organism evidence="1 2">
    <name type="scientific">Aeromicrobium piscarium</name>
    <dbReference type="NCBI Taxonomy" id="2590901"/>
    <lineage>
        <taxon>Bacteria</taxon>
        <taxon>Bacillati</taxon>
        <taxon>Actinomycetota</taxon>
        <taxon>Actinomycetes</taxon>
        <taxon>Propionibacteriales</taxon>
        <taxon>Nocardioidaceae</taxon>
        <taxon>Aeromicrobium</taxon>
    </lineage>
</organism>
<dbReference type="Proteomes" id="UP000316988">
    <property type="component" value="Unassembled WGS sequence"/>
</dbReference>
<dbReference type="OrthoDB" id="3209715at2"/>
<evidence type="ECO:0000313" key="1">
    <source>
        <dbReference type="EMBL" id="TSD64359.1"/>
    </source>
</evidence>
<dbReference type="RefSeq" id="WP_143912800.1">
    <property type="nucleotide sequence ID" value="NZ_VLNT01000004.1"/>
</dbReference>